<dbReference type="GO" id="GO:0001731">
    <property type="term" value="P:formation of translation preinitiation complex"/>
    <property type="evidence" value="ECO:0007669"/>
    <property type="project" value="TreeGrafter"/>
</dbReference>
<dbReference type="SUPFAM" id="SSF100966">
    <property type="entry name" value="Translation initiation factor 2 beta, aIF2beta, N-terminal domain"/>
    <property type="match status" value="1"/>
</dbReference>
<evidence type="ECO:0000259" key="6">
    <source>
        <dbReference type="SMART" id="SM00653"/>
    </source>
</evidence>
<accession>A0AAN4ZEC7</accession>
<dbReference type="GO" id="GO:0003729">
    <property type="term" value="F:mRNA binding"/>
    <property type="evidence" value="ECO:0007669"/>
    <property type="project" value="TreeGrafter"/>
</dbReference>
<keyword evidence="2" id="KW-0396">Initiation factor</keyword>
<evidence type="ECO:0000313" key="7">
    <source>
        <dbReference type="EMBL" id="GMR35430.1"/>
    </source>
</evidence>
<dbReference type="SUPFAM" id="SSF75689">
    <property type="entry name" value="Zinc-binding domain of translation initiation factor 2 beta"/>
    <property type="match status" value="1"/>
</dbReference>
<feature type="non-terminal residue" evidence="7">
    <location>
        <position position="167"/>
    </location>
</feature>
<proteinExistence type="inferred from homology"/>
<dbReference type="Pfam" id="PF01873">
    <property type="entry name" value="eIF-5_eIF-2B"/>
    <property type="match status" value="1"/>
</dbReference>
<evidence type="ECO:0000256" key="1">
    <source>
        <dbReference type="ARBA" id="ARBA00010397"/>
    </source>
</evidence>
<evidence type="ECO:0000313" key="8">
    <source>
        <dbReference type="Proteomes" id="UP001328107"/>
    </source>
</evidence>
<comment type="similarity">
    <text evidence="1">Belongs to the eIF-2-beta/eIF-5 family.</text>
</comment>
<dbReference type="SMART" id="SM00653">
    <property type="entry name" value="eIF2B_5"/>
    <property type="match status" value="1"/>
</dbReference>
<evidence type="ECO:0000256" key="5">
    <source>
        <dbReference type="ARBA" id="ARBA00042452"/>
    </source>
</evidence>
<protein>
    <recommendedName>
        <fullName evidence="4">Eukaryotic translation initiation factor 2 subunit 2</fullName>
    </recommendedName>
    <alternativeName>
        <fullName evidence="5">Eukaryotic translation initiation factor 2 subunit beta</fullName>
    </alternativeName>
</protein>
<evidence type="ECO:0000256" key="3">
    <source>
        <dbReference type="ARBA" id="ARBA00022917"/>
    </source>
</evidence>
<evidence type="ECO:0000256" key="4">
    <source>
        <dbReference type="ARBA" id="ARBA00040874"/>
    </source>
</evidence>
<organism evidence="7 8">
    <name type="scientific">Pristionchus mayeri</name>
    <dbReference type="NCBI Taxonomy" id="1317129"/>
    <lineage>
        <taxon>Eukaryota</taxon>
        <taxon>Metazoa</taxon>
        <taxon>Ecdysozoa</taxon>
        <taxon>Nematoda</taxon>
        <taxon>Chromadorea</taxon>
        <taxon>Rhabditida</taxon>
        <taxon>Rhabditina</taxon>
        <taxon>Diplogasteromorpha</taxon>
        <taxon>Diplogasteroidea</taxon>
        <taxon>Neodiplogasteridae</taxon>
        <taxon>Pristionchus</taxon>
    </lineage>
</organism>
<dbReference type="Gene3D" id="3.30.30.170">
    <property type="match status" value="1"/>
</dbReference>
<feature type="non-terminal residue" evidence="7">
    <location>
        <position position="1"/>
    </location>
</feature>
<dbReference type="GO" id="GO:0005850">
    <property type="term" value="C:eukaryotic translation initiation factor 2 complex"/>
    <property type="evidence" value="ECO:0007669"/>
    <property type="project" value="TreeGrafter"/>
</dbReference>
<evidence type="ECO:0000256" key="2">
    <source>
        <dbReference type="ARBA" id="ARBA00022540"/>
    </source>
</evidence>
<dbReference type="PANTHER" id="PTHR23001">
    <property type="entry name" value="EUKARYOTIC TRANSLATION INITIATION FACTOR"/>
    <property type="match status" value="1"/>
</dbReference>
<dbReference type="Proteomes" id="UP001328107">
    <property type="component" value="Unassembled WGS sequence"/>
</dbReference>
<sequence length="167" mass="18931">AMQWSEYSYEDMLALVLDMKRENNPEPAGERYTIMPPEVGRVGSKKTAFTNFDRISKYMKRNPDHVMQFFLAELGTSGSIDGNNCFIVKGRFQQKHFENVLANYIKEYVMCHSCKQTETSLTRDTRLFFLQCHSCGSRCSVAAIKSGFSAMVGKRSVARRAAQQTAG</sequence>
<dbReference type="AlphaFoldDB" id="A0AAN4ZEC7"/>
<dbReference type="EMBL" id="BTRK01000002">
    <property type="protein sequence ID" value="GMR35430.1"/>
    <property type="molecule type" value="Genomic_DNA"/>
</dbReference>
<dbReference type="FunFam" id="3.30.30.170:FF:000001">
    <property type="entry name" value="Eukaryotic translation initiation factor 2 subunit"/>
    <property type="match status" value="1"/>
</dbReference>
<dbReference type="InterPro" id="IPR045196">
    <property type="entry name" value="IF2/IF5"/>
</dbReference>
<dbReference type="InterPro" id="IPR002735">
    <property type="entry name" value="Transl_init_fac_IF2/IF5_dom"/>
</dbReference>
<gene>
    <name evidence="7" type="ORF">PMAYCL1PPCAC_05625</name>
</gene>
<keyword evidence="8" id="KW-1185">Reference proteome</keyword>
<dbReference type="PANTHER" id="PTHR23001:SF3">
    <property type="entry name" value="EUKARYOTIC TRANSLATION INITIATION FACTOR 2 SUBUNIT 2"/>
    <property type="match status" value="1"/>
</dbReference>
<name>A0AAN4ZEC7_9BILA</name>
<reference evidence="8" key="1">
    <citation type="submission" date="2022-10" db="EMBL/GenBank/DDBJ databases">
        <title>Genome assembly of Pristionchus species.</title>
        <authorList>
            <person name="Yoshida K."/>
            <person name="Sommer R.J."/>
        </authorList>
    </citation>
    <scope>NUCLEOTIDE SEQUENCE [LARGE SCALE GENOMIC DNA]</scope>
    <source>
        <strain evidence="8">RS5460</strain>
    </source>
</reference>
<dbReference type="InterPro" id="IPR016189">
    <property type="entry name" value="Transl_init_fac_IF2/IF5_N"/>
</dbReference>
<keyword evidence="3" id="KW-0648">Protein biosynthesis</keyword>
<comment type="caution">
    <text evidence="7">The sequence shown here is derived from an EMBL/GenBank/DDBJ whole genome shotgun (WGS) entry which is preliminary data.</text>
</comment>
<feature type="domain" description="Translation initiation factor IF2/IF5" evidence="6">
    <location>
        <begin position="29"/>
        <end position="138"/>
    </location>
</feature>
<dbReference type="InterPro" id="IPR016190">
    <property type="entry name" value="Transl_init_fac_IF2/IF5_Zn-bd"/>
</dbReference>
<dbReference type="GO" id="GO:0003743">
    <property type="term" value="F:translation initiation factor activity"/>
    <property type="evidence" value="ECO:0007669"/>
    <property type="project" value="UniProtKB-KW"/>
</dbReference>
<dbReference type="GO" id="GO:0031369">
    <property type="term" value="F:translation initiation factor binding"/>
    <property type="evidence" value="ECO:0007669"/>
    <property type="project" value="TreeGrafter"/>
</dbReference>